<dbReference type="Proteomes" id="UP001589828">
    <property type="component" value="Unassembled WGS sequence"/>
</dbReference>
<keyword evidence="2" id="KW-1133">Transmembrane helix</keyword>
<dbReference type="Pfam" id="PF01344">
    <property type="entry name" value="Kelch_1"/>
    <property type="match status" value="1"/>
</dbReference>
<dbReference type="SUPFAM" id="SSF50965">
    <property type="entry name" value="Galactose oxidase, central domain"/>
    <property type="match status" value="1"/>
</dbReference>
<dbReference type="InterPro" id="IPR006652">
    <property type="entry name" value="Kelch_1"/>
</dbReference>
<accession>A0ABV6KZY1</accession>
<evidence type="ECO:0000313" key="4">
    <source>
        <dbReference type="Proteomes" id="UP001589828"/>
    </source>
</evidence>
<evidence type="ECO:0000256" key="1">
    <source>
        <dbReference type="SAM" id="MobiDB-lite"/>
    </source>
</evidence>
<dbReference type="EMBL" id="JBHLTS010000004">
    <property type="protein sequence ID" value="MFC0513030.1"/>
    <property type="molecule type" value="Genomic_DNA"/>
</dbReference>
<name>A0ABV6KZY1_9SPHI</name>
<feature type="region of interest" description="Disordered" evidence="1">
    <location>
        <begin position="26"/>
        <end position="54"/>
    </location>
</feature>
<proteinExistence type="predicted"/>
<dbReference type="InterPro" id="IPR011043">
    <property type="entry name" value="Gal_Oxase/kelch_b-propeller"/>
</dbReference>
<dbReference type="PROSITE" id="PS51257">
    <property type="entry name" value="PROKAR_LIPOPROTEIN"/>
    <property type="match status" value="1"/>
</dbReference>
<organism evidence="3 4">
    <name type="scientific">Mucilaginibacter angelicae</name>
    <dbReference type="NCBI Taxonomy" id="869718"/>
    <lineage>
        <taxon>Bacteria</taxon>
        <taxon>Pseudomonadati</taxon>
        <taxon>Bacteroidota</taxon>
        <taxon>Sphingobacteriia</taxon>
        <taxon>Sphingobacteriales</taxon>
        <taxon>Sphingobacteriaceae</taxon>
        <taxon>Mucilaginibacter</taxon>
    </lineage>
</organism>
<evidence type="ECO:0000256" key="2">
    <source>
        <dbReference type="SAM" id="Phobius"/>
    </source>
</evidence>
<dbReference type="RefSeq" id="WP_377020903.1">
    <property type="nucleotide sequence ID" value="NZ_JBHLTS010000004.1"/>
</dbReference>
<feature type="transmembrane region" description="Helical" evidence="2">
    <location>
        <begin position="387"/>
        <end position="404"/>
    </location>
</feature>
<dbReference type="Gene3D" id="2.120.10.80">
    <property type="entry name" value="Kelch-type beta propeller"/>
    <property type="match status" value="1"/>
</dbReference>
<sequence>MKKINVRFLLTALALLTVSCGKPEKKQPGVNLADKQQGGTTNRSLPGDDDKTRDTVKWKAETGKLLSGAASVSFDPVNDTIYLFARDSVYAKNINSGKLKASGYRTGGHPVMAGNQSLFIGNWLNSARVLNYYLDRKAVALFDLHTLCWNAGFPYPDTVTDYWQTNKFYSHGDTSVYVLGGYGHYRYRNEVFRYSLNTGKWEKMNAGGDFFRPRYLSALGAAERGAYVLGGYGSAQGRQLLGARNFYDMMFYDVGSKTFRKLYDLNFDKAVTFANSMIVDEKSGLFYALAFENHKYNSSLRLIEGALHKPVFRWVGDEIPYLFNDITSFSDLFYSPKSKKLIAVTMLMKGDKTEVKLYSLMMPRHLSSGDEQPTGPGKARVELGPESALLIFGAVLFFLLFLKLHKRPL</sequence>
<dbReference type="InterPro" id="IPR015915">
    <property type="entry name" value="Kelch-typ_b-propeller"/>
</dbReference>
<gene>
    <name evidence="3" type="ORF">ACFFGT_02425</name>
</gene>
<evidence type="ECO:0000313" key="3">
    <source>
        <dbReference type="EMBL" id="MFC0513030.1"/>
    </source>
</evidence>
<keyword evidence="4" id="KW-1185">Reference proteome</keyword>
<keyword evidence="2" id="KW-0812">Transmembrane</keyword>
<comment type="caution">
    <text evidence="3">The sequence shown here is derived from an EMBL/GenBank/DDBJ whole genome shotgun (WGS) entry which is preliminary data.</text>
</comment>
<keyword evidence="2" id="KW-0472">Membrane</keyword>
<reference evidence="3 4" key="1">
    <citation type="submission" date="2024-09" db="EMBL/GenBank/DDBJ databases">
        <authorList>
            <person name="Sun Q."/>
            <person name="Mori K."/>
        </authorList>
    </citation>
    <scope>NUCLEOTIDE SEQUENCE [LARGE SCALE GENOMIC DNA]</scope>
    <source>
        <strain evidence="3 4">NCAIM B.02415</strain>
    </source>
</reference>
<protein>
    <submittedName>
        <fullName evidence="3">Kelch repeat-containing protein</fullName>
    </submittedName>
</protein>